<gene>
    <name evidence="1" type="ORF">FMOSSE_LOCUS1312</name>
</gene>
<dbReference type="AlphaFoldDB" id="A0A9N8VEV1"/>
<evidence type="ECO:0000313" key="2">
    <source>
        <dbReference type="Proteomes" id="UP000789375"/>
    </source>
</evidence>
<dbReference type="EMBL" id="CAJVPP010000149">
    <property type="protein sequence ID" value="CAG8447979.1"/>
    <property type="molecule type" value="Genomic_DNA"/>
</dbReference>
<proteinExistence type="predicted"/>
<keyword evidence="2" id="KW-1185">Reference proteome</keyword>
<reference evidence="1" key="1">
    <citation type="submission" date="2021-06" db="EMBL/GenBank/DDBJ databases">
        <authorList>
            <person name="Kallberg Y."/>
            <person name="Tangrot J."/>
            <person name="Rosling A."/>
        </authorList>
    </citation>
    <scope>NUCLEOTIDE SEQUENCE</scope>
    <source>
        <strain evidence="1">87-6 pot B 2015</strain>
    </source>
</reference>
<comment type="caution">
    <text evidence="1">The sequence shown here is derived from an EMBL/GenBank/DDBJ whole genome shotgun (WGS) entry which is preliminary data.</text>
</comment>
<name>A0A9N8VEV1_FUNMO</name>
<evidence type="ECO:0000313" key="1">
    <source>
        <dbReference type="EMBL" id="CAG8447979.1"/>
    </source>
</evidence>
<protein>
    <submittedName>
        <fullName evidence="1">5707_t:CDS:1</fullName>
    </submittedName>
</protein>
<organism evidence="1 2">
    <name type="scientific">Funneliformis mosseae</name>
    <name type="common">Endomycorrhizal fungus</name>
    <name type="synonym">Glomus mosseae</name>
    <dbReference type="NCBI Taxonomy" id="27381"/>
    <lineage>
        <taxon>Eukaryota</taxon>
        <taxon>Fungi</taxon>
        <taxon>Fungi incertae sedis</taxon>
        <taxon>Mucoromycota</taxon>
        <taxon>Glomeromycotina</taxon>
        <taxon>Glomeromycetes</taxon>
        <taxon>Glomerales</taxon>
        <taxon>Glomeraceae</taxon>
        <taxon>Funneliformis</taxon>
    </lineage>
</organism>
<dbReference type="Proteomes" id="UP000789375">
    <property type="component" value="Unassembled WGS sequence"/>
</dbReference>
<accession>A0A9N8VEV1</accession>
<sequence>MHEVMNFFHPNQEFFGDLSGTHYIGHINSNNPINQHYKTQHGYLSLMTVLCKVQLVKISRLTGWSQPLTTGLKMVVNDPGDRRLSPSLCNYASDLLYREIKEMKMNQAYRNGPIERTKTTYIRFSILIFKTKM</sequence>